<dbReference type="SUPFAM" id="SSF52980">
    <property type="entry name" value="Restriction endonuclease-like"/>
    <property type="match status" value="1"/>
</dbReference>
<evidence type="ECO:0000313" key="3">
    <source>
        <dbReference type="Proteomes" id="UP000697330"/>
    </source>
</evidence>
<dbReference type="Gene3D" id="3.40.960.10">
    <property type="entry name" value="VSR Endonuclease"/>
    <property type="match status" value="1"/>
</dbReference>
<comment type="caution">
    <text evidence="2">The sequence shown here is derived from an EMBL/GenBank/DDBJ whole genome shotgun (WGS) entry which is preliminary data.</text>
</comment>
<reference evidence="2" key="2">
    <citation type="submission" date="2021-09" db="EMBL/GenBank/DDBJ databases">
        <authorList>
            <person name="Gilroy R."/>
        </authorList>
    </citation>
    <scope>NUCLEOTIDE SEQUENCE</scope>
    <source>
        <strain evidence="2">CHK124-7917</strain>
    </source>
</reference>
<reference evidence="2" key="1">
    <citation type="journal article" date="2021" name="PeerJ">
        <title>Extensive microbial diversity within the chicken gut microbiome revealed by metagenomics and culture.</title>
        <authorList>
            <person name="Gilroy R."/>
            <person name="Ravi A."/>
            <person name="Getino M."/>
            <person name="Pursley I."/>
            <person name="Horton D.L."/>
            <person name="Alikhan N.F."/>
            <person name="Baker D."/>
            <person name="Gharbi K."/>
            <person name="Hall N."/>
            <person name="Watson M."/>
            <person name="Adriaenssens E.M."/>
            <person name="Foster-Nyarko E."/>
            <person name="Jarju S."/>
            <person name="Secka A."/>
            <person name="Antonio M."/>
            <person name="Oren A."/>
            <person name="Chaudhuri R.R."/>
            <person name="La Ragione R."/>
            <person name="Hildebrand F."/>
            <person name="Pallen M.J."/>
        </authorList>
    </citation>
    <scope>NUCLEOTIDE SEQUENCE</scope>
    <source>
        <strain evidence="2">CHK124-7917</strain>
    </source>
</reference>
<dbReference type="InterPro" id="IPR011335">
    <property type="entry name" value="Restrct_endonuc-II-like"/>
</dbReference>
<evidence type="ECO:0000259" key="1">
    <source>
        <dbReference type="Pfam" id="PF04480"/>
    </source>
</evidence>
<protein>
    <submittedName>
        <fullName evidence="2">Endonuclease domain-containing protein</fullName>
    </submittedName>
</protein>
<dbReference type="RefSeq" id="WP_274958497.1">
    <property type="nucleotide sequence ID" value="NZ_DYWQ01000018.1"/>
</dbReference>
<feature type="domain" description="DUF559" evidence="1">
    <location>
        <begin position="232"/>
        <end position="286"/>
    </location>
</feature>
<proteinExistence type="predicted"/>
<evidence type="ECO:0000313" key="2">
    <source>
        <dbReference type="EMBL" id="HJF44427.1"/>
    </source>
</evidence>
<keyword evidence="2" id="KW-0540">Nuclease</keyword>
<dbReference type="InterPro" id="IPR007569">
    <property type="entry name" value="DUF559"/>
</dbReference>
<dbReference type="Pfam" id="PF04480">
    <property type="entry name" value="DUF559"/>
    <property type="match status" value="1"/>
</dbReference>
<organism evidence="2 3">
    <name type="scientific">Thermophilibacter provencensis</name>
    <dbReference type="NCBI Taxonomy" id="1852386"/>
    <lineage>
        <taxon>Bacteria</taxon>
        <taxon>Bacillati</taxon>
        <taxon>Actinomycetota</taxon>
        <taxon>Coriobacteriia</taxon>
        <taxon>Coriobacteriales</taxon>
        <taxon>Atopobiaceae</taxon>
        <taxon>Thermophilibacter</taxon>
    </lineage>
</organism>
<dbReference type="Proteomes" id="UP000697330">
    <property type="component" value="Unassembled WGS sequence"/>
</dbReference>
<name>A0A921GDN5_9ACTN</name>
<gene>
    <name evidence="2" type="ORF">K8U72_01370</name>
</gene>
<keyword evidence="2" id="KW-0378">Hydrolase</keyword>
<dbReference type="GO" id="GO:0004519">
    <property type="term" value="F:endonuclease activity"/>
    <property type="evidence" value="ECO:0007669"/>
    <property type="project" value="UniProtKB-KW"/>
</dbReference>
<keyword evidence="2" id="KW-0255">Endonuclease</keyword>
<dbReference type="AlphaFoldDB" id="A0A921GDN5"/>
<accession>A0A921GDN5</accession>
<sequence>MAEQMLIIGYNTALEFWRAARVASSSLQEPEVVGRTYGRLPQSPTSLARRAIELLGTEAPIDVVASKVETRMRSPIIRAHSCAAPLPPKSLFFIDDDIAICRMPAVLVQLARGSTPVELARIAYEMTGTYGFEAGQGSDVVQDLHPLLDLGELKGYARSCRATRTRGSRIAADALRYVVPNSNSPRETDVAIILMMPRSMGGFGLSGFVMNPSIRLSSHLGAIVGSDALKPDFYWPDRKVMLEYESQKYHRGPSAMNRDERRRRAFESEGYHVMRLMNDVLKTNDELNSFMTQLAQTLGIYRRPASQHMLDCRRRLREELFGPVSEETAKHEMEHPYTGSVI</sequence>
<dbReference type="EMBL" id="DYWQ01000018">
    <property type="protein sequence ID" value="HJF44427.1"/>
    <property type="molecule type" value="Genomic_DNA"/>
</dbReference>